<organism evidence="1 2">
    <name type="scientific">Leptospira kirschneri serovar Pomona</name>
    <dbReference type="NCBI Taxonomy" id="561005"/>
    <lineage>
        <taxon>Bacteria</taxon>
        <taxon>Pseudomonadati</taxon>
        <taxon>Spirochaetota</taxon>
        <taxon>Spirochaetia</taxon>
        <taxon>Leptospirales</taxon>
        <taxon>Leptospiraceae</taxon>
        <taxon>Leptospira</taxon>
    </lineage>
</organism>
<accession>A0A1T1DHJ8</accession>
<protein>
    <submittedName>
        <fullName evidence="1">Uncharacterized protein</fullName>
    </submittedName>
</protein>
<gene>
    <name evidence="1" type="ORF">B1J93_18525</name>
</gene>
<name>A0A1T1DHJ8_9LEPT</name>
<dbReference type="AlphaFoldDB" id="A0A1T1DHJ8"/>
<dbReference type="EMBL" id="MVIT01000077">
    <property type="protein sequence ID" value="OOV40312.1"/>
    <property type="molecule type" value="Genomic_DNA"/>
</dbReference>
<comment type="caution">
    <text evidence="1">The sequence shown here is derived from an EMBL/GenBank/DDBJ whole genome shotgun (WGS) entry which is preliminary data.</text>
</comment>
<proteinExistence type="predicted"/>
<sequence length="77" mass="9403">MAPVNKFHKRNLIQYLVFYLRERSAKVPSYRFRVQRVETKPFLFLVSKMWELSQIVDLPVVPHLNTTSYKLLFFKLW</sequence>
<evidence type="ECO:0000313" key="2">
    <source>
        <dbReference type="Proteomes" id="UP000191008"/>
    </source>
</evidence>
<dbReference type="Proteomes" id="UP000191008">
    <property type="component" value="Unassembled WGS sequence"/>
</dbReference>
<evidence type="ECO:0000313" key="1">
    <source>
        <dbReference type="EMBL" id="OOV40312.1"/>
    </source>
</evidence>
<reference evidence="1 2" key="1">
    <citation type="submission" date="2017-02" db="EMBL/GenBank/DDBJ databases">
        <title>Comparative genomic analysis of Brazilian Leptospira kirschneri strains of different serogroups.</title>
        <authorList>
            <person name="Moreno L.Z."/>
            <person name="Miraglia F."/>
            <person name="Kremer F.S."/>
            <person name="Eslabao M.R."/>
            <person name="Lilenbaum W."/>
            <person name="Dellagostin O.A."/>
            <person name="Moreno A.M."/>
        </authorList>
    </citation>
    <scope>NUCLEOTIDE SEQUENCE [LARGE SCALE GENOMIC DNA]</scope>
    <source>
        <strain evidence="1 2">M110/06</strain>
    </source>
</reference>